<dbReference type="EMBL" id="FOLQ01000035">
    <property type="protein sequence ID" value="SFF20666.1"/>
    <property type="molecule type" value="Genomic_DNA"/>
</dbReference>
<evidence type="ECO:0000256" key="1">
    <source>
        <dbReference type="ARBA" id="ARBA00009865"/>
    </source>
</evidence>
<dbReference type="Proteomes" id="UP000198598">
    <property type="component" value="Unassembled WGS sequence"/>
</dbReference>
<dbReference type="InterPro" id="IPR006710">
    <property type="entry name" value="Glyco_hydro_43"/>
</dbReference>
<organism evidence="9 10">
    <name type="scientific">Spirosoma endophyticum</name>
    <dbReference type="NCBI Taxonomy" id="662367"/>
    <lineage>
        <taxon>Bacteria</taxon>
        <taxon>Pseudomonadati</taxon>
        <taxon>Bacteroidota</taxon>
        <taxon>Cytophagia</taxon>
        <taxon>Cytophagales</taxon>
        <taxon>Cytophagaceae</taxon>
        <taxon>Spirosoma</taxon>
    </lineage>
</organism>
<dbReference type="GO" id="GO:0005975">
    <property type="term" value="P:carbohydrate metabolic process"/>
    <property type="evidence" value="ECO:0007669"/>
    <property type="project" value="InterPro"/>
</dbReference>
<dbReference type="PANTHER" id="PTHR42812">
    <property type="entry name" value="BETA-XYLOSIDASE"/>
    <property type="match status" value="1"/>
</dbReference>
<keyword evidence="7" id="KW-0732">Signal</keyword>
<proteinExistence type="inferred from homology"/>
<dbReference type="Pfam" id="PF17851">
    <property type="entry name" value="GH43_C2"/>
    <property type="match status" value="1"/>
</dbReference>
<accession>A0A1I2GVL5</accession>
<evidence type="ECO:0000256" key="3">
    <source>
        <dbReference type="ARBA" id="ARBA00023295"/>
    </source>
</evidence>
<evidence type="ECO:0000259" key="8">
    <source>
        <dbReference type="Pfam" id="PF17851"/>
    </source>
</evidence>
<dbReference type="Gene3D" id="2.115.10.20">
    <property type="entry name" value="Glycosyl hydrolase domain, family 43"/>
    <property type="match status" value="1"/>
</dbReference>
<name>A0A1I2GVL5_9BACT</name>
<evidence type="ECO:0000256" key="6">
    <source>
        <dbReference type="RuleBase" id="RU361187"/>
    </source>
</evidence>
<protein>
    <submittedName>
        <fullName evidence="9">Beta-xylosidase</fullName>
    </submittedName>
</protein>
<keyword evidence="2 6" id="KW-0378">Hydrolase</keyword>
<dbReference type="GO" id="GO:0004553">
    <property type="term" value="F:hydrolase activity, hydrolyzing O-glycosyl compounds"/>
    <property type="evidence" value="ECO:0007669"/>
    <property type="project" value="InterPro"/>
</dbReference>
<dbReference type="AlphaFoldDB" id="A0A1I2GVL5"/>
<evidence type="ECO:0000256" key="7">
    <source>
        <dbReference type="SAM" id="SignalP"/>
    </source>
</evidence>
<evidence type="ECO:0000313" key="10">
    <source>
        <dbReference type="Proteomes" id="UP000198598"/>
    </source>
</evidence>
<dbReference type="InterPro" id="IPR013320">
    <property type="entry name" value="ConA-like_dom_sf"/>
</dbReference>
<evidence type="ECO:0000313" key="9">
    <source>
        <dbReference type="EMBL" id="SFF20666.1"/>
    </source>
</evidence>
<dbReference type="PANTHER" id="PTHR42812:SF12">
    <property type="entry name" value="BETA-XYLOSIDASE-RELATED"/>
    <property type="match status" value="1"/>
</dbReference>
<gene>
    <name evidence="9" type="ORF">SAMN05216167_13519</name>
</gene>
<dbReference type="Pfam" id="PF04616">
    <property type="entry name" value="Glyco_hydro_43"/>
    <property type="match status" value="1"/>
</dbReference>
<keyword evidence="3 6" id="KW-0326">Glycosidase</keyword>
<dbReference type="STRING" id="662367.SAMN05216167_13519"/>
<keyword evidence="10" id="KW-1185">Reference proteome</keyword>
<evidence type="ECO:0000256" key="4">
    <source>
        <dbReference type="PIRSR" id="PIRSR606710-1"/>
    </source>
</evidence>
<evidence type="ECO:0000256" key="2">
    <source>
        <dbReference type="ARBA" id="ARBA00022801"/>
    </source>
</evidence>
<evidence type="ECO:0000256" key="5">
    <source>
        <dbReference type="PIRSR" id="PIRSR606710-2"/>
    </source>
</evidence>
<feature type="signal peptide" evidence="7">
    <location>
        <begin position="1"/>
        <end position="22"/>
    </location>
</feature>
<dbReference type="SUPFAM" id="SSF49899">
    <property type="entry name" value="Concanavalin A-like lectins/glucanases"/>
    <property type="match status" value="1"/>
</dbReference>
<feature type="domain" description="Beta-xylosidase C-terminal Concanavalin A-like" evidence="8">
    <location>
        <begin position="333"/>
        <end position="527"/>
    </location>
</feature>
<dbReference type="InterPro" id="IPR041542">
    <property type="entry name" value="GH43_C2"/>
</dbReference>
<feature type="site" description="Important for catalytic activity, responsible for pKa modulation of the active site Glu and correct orientation of both the proton donor and substrate" evidence="5">
    <location>
        <position position="151"/>
    </location>
</feature>
<feature type="chain" id="PRO_5011475585" evidence="7">
    <location>
        <begin position="23"/>
        <end position="529"/>
    </location>
</feature>
<feature type="active site" description="Proton acceptor" evidence="4">
    <location>
        <position position="45"/>
    </location>
</feature>
<feature type="active site" description="Proton donor" evidence="4">
    <location>
        <position position="204"/>
    </location>
</feature>
<dbReference type="CDD" id="cd09001">
    <property type="entry name" value="GH43_FsAxh1-like"/>
    <property type="match status" value="1"/>
</dbReference>
<dbReference type="InterPro" id="IPR051795">
    <property type="entry name" value="Glycosyl_Hydrlase_43"/>
</dbReference>
<comment type="similarity">
    <text evidence="1 6">Belongs to the glycosyl hydrolase 43 family.</text>
</comment>
<dbReference type="InterPro" id="IPR023296">
    <property type="entry name" value="Glyco_hydro_beta-prop_sf"/>
</dbReference>
<dbReference type="SUPFAM" id="SSF75005">
    <property type="entry name" value="Arabinanase/levansucrase/invertase"/>
    <property type="match status" value="1"/>
</dbReference>
<sequence length="529" mass="59132">MKTMTKLVFTLLGLLYTTLSSAQVWVPDQGDGTFKNPIIYADYSDPDVIRVGTDYYMVASSFTCQPGIPVLHSKDLVNWTLINHVYQALPLERYKEPQHGQGAWAPSIRFHNGTYYVYFCTPEDGLFMASTKDPRKKWEVTFVKPVKGWEDPCPFWDEDGQAYLLRGKVGAGPAILHKMSTDGKTLLDEGTTIYEDKAKQPSLEGFKFLDKREGYYYFSAPAGGVPTGWQAVFRAKTIYGPYEERIVLRQGKTPINGPHQGGLVSTQTGEWWFIHFQDKGSYGRIVHLQPASWKDGWPVMGVDVDGDGTGEPVLTYKKPNVGKTYPIAVPQTSDEFSSTTLGLQWQWQAAPNKAWYTLTGKKGAIRLTAVSVPTDSGSFAVAGNLLLQKFMAPTFSATTKLELHADEAGERAGLAVVNGSFICLEKGKANNRIVIYQQRRKGWDKLYPPVEAASLKTDAQVVWFRVRVNENGTCVYTYSLDGDRYQELGSNYKAERGTWIGSKVGIFCINPTSRASKGFADFDYFRVDK</sequence>
<reference evidence="9 10" key="1">
    <citation type="submission" date="2016-10" db="EMBL/GenBank/DDBJ databases">
        <authorList>
            <person name="de Groot N.N."/>
        </authorList>
    </citation>
    <scope>NUCLEOTIDE SEQUENCE [LARGE SCALE GENOMIC DNA]</scope>
    <source>
        <strain evidence="9 10">DSM 26130</strain>
    </source>
</reference>
<dbReference type="Gene3D" id="2.60.120.200">
    <property type="match status" value="1"/>
</dbReference>